<sequence length="157" mass="17636">MLPNGCRCSPEKFGGRNRSHFSQEKKSALDNLTGAKKFLNKSLSPGSQFQKNLTFGNSLKNGVQRLEMLPEKFGGRNRRLLSQDKKSAQDNLTGRRRFFRKKSISPGVTISEKMCLSAIHSKIVSNRCKCSAESFGGLNRSLFITGQEINPRQLNRQ</sequence>
<dbReference type="EMBL" id="CANTUW010000049">
    <property type="protein sequence ID" value="CAI7935084.1"/>
    <property type="molecule type" value="Genomic_DNA"/>
</dbReference>
<proteinExistence type="predicted"/>
<accession>A0AA35QQM0</accession>
<keyword evidence="3" id="KW-1185">Reference proteome</keyword>
<evidence type="ECO:0000256" key="1">
    <source>
        <dbReference type="SAM" id="MobiDB-lite"/>
    </source>
</evidence>
<protein>
    <submittedName>
        <fullName evidence="2">Uncharacterized protein</fullName>
    </submittedName>
</protein>
<organism evidence="2 3">
    <name type="scientific">Podarcis lilfordi</name>
    <name type="common">Lilford's wall lizard</name>
    <dbReference type="NCBI Taxonomy" id="74358"/>
    <lineage>
        <taxon>Eukaryota</taxon>
        <taxon>Metazoa</taxon>
        <taxon>Chordata</taxon>
        <taxon>Craniata</taxon>
        <taxon>Vertebrata</taxon>
        <taxon>Euteleostomi</taxon>
        <taxon>Lepidosauria</taxon>
        <taxon>Squamata</taxon>
        <taxon>Bifurcata</taxon>
        <taxon>Unidentata</taxon>
        <taxon>Episquamata</taxon>
        <taxon>Laterata</taxon>
        <taxon>Lacertibaenia</taxon>
        <taxon>Lacertidae</taxon>
        <taxon>Podarcis</taxon>
    </lineage>
</organism>
<evidence type="ECO:0000313" key="3">
    <source>
        <dbReference type="Proteomes" id="UP001178461"/>
    </source>
</evidence>
<feature type="region of interest" description="Disordered" evidence="1">
    <location>
        <begin position="1"/>
        <end position="22"/>
    </location>
</feature>
<dbReference type="Proteomes" id="UP001178461">
    <property type="component" value="Unassembled WGS sequence"/>
</dbReference>
<dbReference type="AlphaFoldDB" id="A0AA35QQM0"/>
<gene>
    <name evidence="2" type="ORF">PODLI_1B025646</name>
</gene>
<comment type="caution">
    <text evidence="2">The sequence shown here is derived from an EMBL/GenBank/DDBJ whole genome shotgun (WGS) entry which is preliminary data.</text>
</comment>
<evidence type="ECO:0000313" key="2">
    <source>
        <dbReference type="EMBL" id="CAI7935084.1"/>
    </source>
</evidence>
<reference evidence="2" key="1">
    <citation type="submission" date="2022-12" db="EMBL/GenBank/DDBJ databases">
        <authorList>
            <person name="Alioto T."/>
            <person name="Alioto T."/>
            <person name="Gomez Garrido J."/>
        </authorList>
    </citation>
    <scope>NUCLEOTIDE SEQUENCE</scope>
</reference>
<name>A0AA35QQM0_9SAUR</name>